<reference evidence="1 2" key="1">
    <citation type="journal article" date="2006" name="Science">
        <title>The genome of black cottonwood, Populus trichocarpa (Torr. &amp; Gray).</title>
        <authorList>
            <person name="Tuskan G.A."/>
            <person name="Difazio S."/>
            <person name="Jansson S."/>
            <person name="Bohlmann J."/>
            <person name="Grigoriev I."/>
            <person name="Hellsten U."/>
            <person name="Putnam N."/>
            <person name="Ralph S."/>
            <person name="Rombauts S."/>
            <person name="Salamov A."/>
            <person name="Schein J."/>
            <person name="Sterck L."/>
            <person name="Aerts A."/>
            <person name="Bhalerao R.R."/>
            <person name="Bhalerao R.P."/>
            <person name="Blaudez D."/>
            <person name="Boerjan W."/>
            <person name="Brun A."/>
            <person name="Brunner A."/>
            <person name="Busov V."/>
            <person name="Campbell M."/>
            <person name="Carlson J."/>
            <person name="Chalot M."/>
            <person name="Chapman J."/>
            <person name="Chen G.L."/>
            <person name="Cooper D."/>
            <person name="Coutinho P.M."/>
            <person name="Couturier J."/>
            <person name="Covert S."/>
            <person name="Cronk Q."/>
            <person name="Cunningham R."/>
            <person name="Davis J."/>
            <person name="Degroeve S."/>
            <person name="Dejardin A."/>
            <person name="Depamphilis C."/>
            <person name="Detter J."/>
            <person name="Dirks B."/>
            <person name="Dubchak I."/>
            <person name="Duplessis S."/>
            <person name="Ehlting J."/>
            <person name="Ellis B."/>
            <person name="Gendler K."/>
            <person name="Goodstein D."/>
            <person name="Gribskov M."/>
            <person name="Grimwood J."/>
            <person name="Groover A."/>
            <person name="Gunter L."/>
            <person name="Hamberger B."/>
            <person name="Heinze B."/>
            <person name="Helariutta Y."/>
            <person name="Henrissat B."/>
            <person name="Holligan D."/>
            <person name="Holt R."/>
            <person name="Huang W."/>
            <person name="Islam-Faridi N."/>
            <person name="Jones S."/>
            <person name="Jones-Rhoades M."/>
            <person name="Jorgensen R."/>
            <person name="Joshi C."/>
            <person name="Kangasjarvi J."/>
            <person name="Karlsson J."/>
            <person name="Kelleher C."/>
            <person name="Kirkpatrick R."/>
            <person name="Kirst M."/>
            <person name="Kohler A."/>
            <person name="Kalluri U."/>
            <person name="Larimer F."/>
            <person name="Leebens-Mack J."/>
            <person name="Leple J.C."/>
            <person name="Locascio P."/>
            <person name="Lou Y."/>
            <person name="Lucas S."/>
            <person name="Martin F."/>
            <person name="Montanini B."/>
            <person name="Napoli C."/>
            <person name="Nelson D.R."/>
            <person name="Nelson C."/>
            <person name="Nieminen K."/>
            <person name="Nilsson O."/>
            <person name="Pereda V."/>
            <person name="Peter G."/>
            <person name="Philippe R."/>
            <person name="Pilate G."/>
            <person name="Poliakov A."/>
            <person name="Razumovskaya J."/>
            <person name="Richardson P."/>
            <person name="Rinaldi C."/>
            <person name="Ritland K."/>
            <person name="Rouze P."/>
            <person name="Ryaboy D."/>
            <person name="Schmutz J."/>
            <person name="Schrader J."/>
            <person name="Segerman B."/>
            <person name="Shin H."/>
            <person name="Siddiqui A."/>
            <person name="Sterky F."/>
            <person name="Terry A."/>
            <person name="Tsai C.J."/>
            <person name="Uberbacher E."/>
            <person name="Unneberg P."/>
            <person name="Vahala J."/>
            <person name="Wall K."/>
            <person name="Wessler S."/>
            <person name="Yang G."/>
            <person name="Yin T."/>
            <person name="Douglas C."/>
            <person name="Marra M."/>
            <person name="Sandberg G."/>
            <person name="Van de Peer Y."/>
            <person name="Rokhsar D."/>
        </authorList>
    </citation>
    <scope>NUCLEOTIDE SEQUENCE [LARGE SCALE GENOMIC DNA]</scope>
    <source>
        <strain evidence="2">cv. Nisqually</strain>
    </source>
</reference>
<name>A0ACC0TBN3_POPTR</name>
<proteinExistence type="predicted"/>
<accession>A0ACC0TBN3</accession>
<dbReference type="EMBL" id="CM009291">
    <property type="protein sequence ID" value="KAI9398906.1"/>
    <property type="molecule type" value="Genomic_DNA"/>
</dbReference>
<sequence length="114" mass="13473">MWMRWQPQSHGLDSTSTQLSLRLNESSPVPFKLANGLSFQGPQIYQYMDPFSYQPISAVFNIVMYNVFKSFLLKKYIKIFFLTSKINTLKLLKNKNKNTNSIFFKINIIFKKYN</sequence>
<comment type="caution">
    <text evidence="1">The sequence shown here is derived from an EMBL/GenBank/DDBJ whole genome shotgun (WGS) entry which is preliminary data.</text>
</comment>
<dbReference type="Proteomes" id="UP000006729">
    <property type="component" value="Chromosome 2"/>
</dbReference>
<keyword evidence="2" id="KW-1185">Reference proteome</keyword>
<evidence type="ECO:0000313" key="1">
    <source>
        <dbReference type="EMBL" id="KAI9398906.1"/>
    </source>
</evidence>
<gene>
    <name evidence="1" type="ORF">POPTR_002G020750v4</name>
</gene>
<evidence type="ECO:0000313" key="2">
    <source>
        <dbReference type="Proteomes" id="UP000006729"/>
    </source>
</evidence>
<protein>
    <submittedName>
        <fullName evidence="1">Uncharacterized protein</fullName>
    </submittedName>
</protein>
<organism evidence="1 2">
    <name type="scientific">Populus trichocarpa</name>
    <name type="common">Western balsam poplar</name>
    <name type="synonym">Populus balsamifera subsp. trichocarpa</name>
    <dbReference type="NCBI Taxonomy" id="3694"/>
    <lineage>
        <taxon>Eukaryota</taxon>
        <taxon>Viridiplantae</taxon>
        <taxon>Streptophyta</taxon>
        <taxon>Embryophyta</taxon>
        <taxon>Tracheophyta</taxon>
        <taxon>Spermatophyta</taxon>
        <taxon>Magnoliopsida</taxon>
        <taxon>eudicotyledons</taxon>
        <taxon>Gunneridae</taxon>
        <taxon>Pentapetalae</taxon>
        <taxon>rosids</taxon>
        <taxon>fabids</taxon>
        <taxon>Malpighiales</taxon>
        <taxon>Salicaceae</taxon>
        <taxon>Saliceae</taxon>
        <taxon>Populus</taxon>
    </lineage>
</organism>